<dbReference type="GO" id="GO:0015031">
    <property type="term" value="P:protein transport"/>
    <property type="evidence" value="ECO:0007669"/>
    <property type="project" value="UniProtKB-KW"/>
</dbReference>
<dbReference type="Pfam" id="PF02472">
    <property type="entry name" value="ExbD"/>
    <property type="match status" value="1"/>
</dbReference>
<dbReference type="GO" id="GO:0005886">
    <property type="term" value="C:plasma membrane"/>
    <property type="evidence" value="ECO:0007669"/>
    <property type="project" value="UniProtKB-SubCell"/>
</dbReference>
<dbReference type="Gene3D" id="3.30.420.270">
    <property type="match status" value="1"/>
</dbReference>
<dbReference type="AlphaFoldDB" id="A0A7W7ZQ06"/>
<dbReference type="InterPro" id="IPR003400">
    <property type="entry name" value="ExbD"/>
</dbReference>
<evidence type="ECO:0000313" key="9">
    <source>
        <dbReference type="EMBL" id="MBB5064005.1"/>
    </source>
</evidence>
<dbReference type="PANTHER" id="PTHR30558:SF7">
    <property type="entry name" value="TOL-PAL SYSTEM PROTEIN TOLR"/>
    <property type="match status" value="1"/>
</dbReference>
<comment type="subcellular location">
    <subcellularLocation>
        <location evidence="1">Cell membrane</location>
        <topology evidence="1">Single-pass membrane protein</topology>
    </subcellularLocation>
    <subcellularLocation>
        <location evidence="7">Cell membrane</location>
        <topology evidence="7">Single-pass type II membrane protein</topology>
    </subcellularLocation>
</comment>
<name>A0A7W7ZQ06_9BACT</name>
<proteinExistence type="inferred from homology"/>
<comment type="caution">
    <text evidence="9">The sequence shown here is derived from an EMBL/GenBank/DDBJ whole genome shotgun (WGS) entry which is preliminary data.</text>
</comment>
<feature type="transmembrane region" description="Helical" evidence="8">
    <location>
        <begin position="12"/>
        <end position="33"/>
    </location>
</feature>
<keyword evidence="3" id="KW-1003">Cell membrane</keyword>
<sequence length="135" mass="13944">MAFSANSTAEINVTPLIDVLLVLLIIFMVLVPVRPRGLDSSIPQGAPASVASQSPLVVRVSAGSAGSSPTYRIGQQDVALADVRPALLQLFATRQNLTLFVEADPTLNVQQVAEVVAEARAAGAGQIALGSLAKL</sequence>
<evidence type="ECO:0000256" key="8">
    <source>
        <dbReference type="SAM" id="Phobius"/>
    </source>
</evidence>
<organism evidence="9 10">
    <name type="scientific">Granulicella mallensis</name>
    <dbReference type="NCBI Taxonomy" id="940614"/>
    <lineage>
        <taxon>Bacteria</taxon>
        <taxon>Pseudomonadati</taxon>
        <taxon>Acidobacteriota</taxon>
        <taxon>Terriglobia</taxon>
        <taxon>Terriglobales</taxon>
        <taxon>Acidobacteriaceae</taxon>
        <taxon>Granulicella</taxon>
    </lineage>
</organism>
<evidence type="ECO:0000256" key="5">
    <source>
        <dbReference type="ARBA" id="ARBA00022989"/>
    </source>
</evidence>
<accession>A0A7W7ZQ06</accession>
<dbReference type="GO" id="GO:0022857">
    <property type="term" value="F:transmembrane transporter activity"/>
    <property type="evidence" value="ECO:0007669"/>
    <property type="project" value="InterPro"/>
</dbReference>
<dbReference type="Proteomes" id="UP000584867">
    <property type="component" value="Unassembled WGS sequence"/>
</dbReference>
<evidence type="ECO:0000256" key="2">
    <source>
        <dbReference type="ARBA" id="ARBA00005811"/>
    </source>
</evidence>
<keyword evidence="6 8" id="KW-0472">Membrane</keyword>
<keyword evidence="7" id="KW-0813">Transport</keyword>
<keyword evidence="7" id="KW-0653">Protein transport</keyword>
<dbReference type="RefSeq" id="WP_184255572.1">
    <property type="nucleotide sequence ID" value="NZ_JACHIO010000008.1"/>
</dbReference>
<reference evidence="9 10" key="1">
    <citation type="submission" date="2020-08" db="EMBL/GenBank/DDBJ databases">
        <title>Genomic Encyclopedia of Type Strains, Phase IV (KMG-V): Genome sequencing to study the core and pangenomes of soil and plant-associated prokaryotes.</title>
        <authorList>
            <person name="Whitman W."/>
        </authorList>
    </citation>
    <scope>NUCLEOTIDE SEQUENCE [LARGE SCALE GENOMIC DNA]</scope>
    <source>
        <strain evidence="9 10">X5P3</strain>
    </source>
</reference>
<evidence type="ECO:0000256" key="4">
    <source>
        <dbReference type="ARBA" id="ARBA00022692"/>
    </source>
</evidence>
<keyword evidence="5 8" id="KW-1133">Transmembrane helix</keyword>
<comment type="similarity">
    <text evidence="2 7">Belongs to the ExbD/TolR family.</text>
</comment>
<evidence type="ECO:0000256" key="1">
    <source>
        <dbReference type="ARBA" id="ARBA00004162"/>
    </source>
</evidence>
<dbReference type="EMBL" id="JACHIO010000008">
    <property type="protein sequence ID" value="MBB5064005.1"/>
    <property type="molecule type" value="Genomic_DNA"/>
</dbReference>
<keyword evidence="4 7" id="KW-0812">Transmembrane</keyword>
<protein>
    <submittedName>
        <fullName evidence="9">Biopolymer transport protein ExbD</fullName>
    </submittedName>
</protein>
<dbReference type="PANTHER" id="PTHR30558">
    <property type="entry name" value="EXBD MEMBRANE COMPONENT OF PMF-DRIVEN MACROMOLECULE IMPORT SYSTEM"/>
    <property type="match status" value="1"/>
</dbReference>
<evidence type="ECO:0000256" key="3">
    <source>
        <dbReference type="ARBA" id="ARBA00022475"/>
    </source>
</evidence>
<evidence type="ECO:0000313" key="10">
    <source>
        <dbReference type="Proteomes" id="UP000584867"/>
    </source>
</evidence>
<evidence type="ECO:0000256" key="7">
    <source>
        <dbReference type="RuleBase" id="RU003879"/>
    </source>
</evidence>
<evidence type="ECO:0000256" key="6">
    <source>
        <dbReference type="ARBA" id="ARBA00023136"/>
    </source>
</evidence>
<gene>
    <name evidence="9" type="ORF">HDF15_002353</name>
</gene>